<proteinExistence type="predicted"/>
<gene>
    <name evidence="1" type="ORF">CEXT_58111</name>
</gene>
<sequence>MDVPCIDLNGRFLGNQVSRKESEGKLIRSLGHESRKHNLRSLIADITDFCILKSESKEDYLSRSSNCGRLSLVTVCHILQTTEDYMSQTSNYGRLSVPFFKL</sequence>
<keyword evidence="2" id="KW-1185">Reference proteome</keyword>
<evidence type="ECO:0000313" key="2">
    <source>
        <dbReference type="Proteomes" id="UP001054945"/>
    </source>
</evidence>
<evidence type="ECO:0000313" key="1">
    <source>
        <dbReference type="EMBL" id="GIX81837.1"/>
    </source>
</evidence>
<accession>A0AAV4NEL6</accession>
<dbReference type="AlphaFoldDB" id="A0AAV4NEL6"/>
<dbReference type="EMBL" id="BPLR01020719">
    <property type="protein sequence ID" value="GIX81837.1"/>
    <property type="molecule type" value="Genomic_DNA"/>
</dbReference>
<comment type="caution">
    <text evidence="1">The sequence shown here is derived from an EMBL/GenBank/DDBJ whole genome shotgun (WGS) entry which is preliminary data.</text>
</comment>
<dbReference type="Proteomes" id="UP001054945">
    <property type="component" value="Unassembled WGS sequence"/>
</dbReference>
<name>A0AAV4NEL6_CAEEX</name>
<organism evidence="1 2">
    <name type="scientific">Caerostris extrusa</name>
    <name type="common">Bark spider</name>
    <name type="synonym">Caerostris bankana</name>
    <dbReference type="NCBI Taxonomy" id="172846"/>
    <lineage>
        <taxon>Eukaryota</taxon>
        <taxon>Metazoa</taxon>
        <taxon>Ecdysozoa</taxon>
        <taxon>Arthropoda</taxon>
        <taxon>Chelicerata</taxon>
        <taxon>Arachnida</taxon>
        <taxon>Araneae</taxon>
        <taxon>Araneomorphae</taxon>
        <taxon>Entelegynae</taxon>
        <taxon>Araneoidea</taxon>
        <taxon>Araneidae</taxon>
        <taxon>Caerostris</taxon>
    </lineage>
</organism>
<reference evidence="1 2" key="1">
    <citation type="submission" date="2021-06" db="EMBL/GenBank/DDBJ databases">
        <title>Caerostris extrusa draft genome.</title>
        <authorList>
            <person name="Kono N."/>
            <person name="Arakawa K."/>
        </authorList>
    </citation>
    <scope>NUCLEOTIDE SEQUENCE [LARGE SCALE GENOMIC DNA]</scope>
</reference>
<protein>
    <submittedName>
        <fullName evidence="1">Uncharacterized protein</fullName>
    </submittedName>
</protein>